<dbReference type="STRING" id="4829.A0A168TBG5"/>
<reference evidence="2" key="1">
    <citation type="submission" date="2016-04" db="EMBL/GenBank/DDBJ databases">
        <authorList>
            <person name="Evans L.H."/>
            <person name="Alamgir A."/>
            <person name="Owens N."/>
            <person name="Weber N.D."/>
            <person name="Virtaneva K."/>
            <person name="Barbian K."/>
            <person name="Babar A."/>
            <person name="Rosenke K."/>
        </authorList>
    </citation>
    <scope>NUCLEOTIDE SEQUENCE [LARGE SCALE GENOMIC DNA]</scope>
    <source>
        <strain evidence="2">CBS 101.48</strain>
    </source>
</reference>
<keyword evidence="3" id="KW-1185">Reference proteome</keyword>
<evidence type="ECO:0000256" key="1">
    <source>
        <dbReference type="SAM" id="SignalP"/>
    </source>
</evidence>
<sequence>MTLLIISTLLAAVASGLSVEVKITGDKAASCRGIITFVALDSDCGDCLYGVKNFKYASVKCRTDQAALQCCKTVTKKW</sequence>
<name>A0A168TBG5_ABSGL</name>
<evidence type="ECO:0000313" key="3">
    <source>
        <dbReference type="Proteomes" id="UP000078561"/>
    </source>
</evidence>
<dbReference type="OrthoDB" id="2261867at2759"/>
<feature type="signal peptide" evidence="1">
    <location>
        <begin position="1"/>
        <end position="18"/>
    </location>
</feature>
<dbReference type="OMA" id="CCKTVTK"/>
<protein>
    <submittedName>
        <fullName evidence="2">Uncharacterized protein</fullName>
    </submittedName>
</protein>
<dbReference type="AlphaFoldDB" id="A0A168TBG5"/>
<dbReference type="Proteomes" id="UP000078561">
    <property type="component" value="Unassembled WGS sequence"/>
</dbReference>
<gene>
    <name evidence="2" type="primary">ABSGL_15498.1 scaffold 17607</name>
</gene>
<organism evidence="2">
    <name type="scientific">Absidia glauca</name>
    <name type="common">Pin mould</name>
    <dbReference type="NCBI Taxonomy" id="4829"/>
    <lineage>
        <taxon>Eukaryota</taxon>
        <taxon>Fungi</taxon>
        <taxon>Fungi incertae sedis</taxon>
        <taxon>Mucoromycota</taxon>
        <taxon>Mucoromycotina</taxon>
        <taxon>Mucoromycetes</taxon>
        <taxon>Mucorales</taxon>
        <taxon>Cunninghamellaceae</taxon>
        <taxon>Absidia</taxon>
    </lineage>
</organism>
<evidence type="ECO:0000313" key="2">
    <source>
        <dbReference type="EMBL" id="SAM09789.1"/>
    </source>
</evidence>
<feature type="chain" id="PRO_5007900465" evidence="1">
    <location>
        <begin position="19"/>
        <end position="78"/>
    </location>
</feature>
<accession>A0A168TBG5</accession>
<proteinExistence type="predicted"/>
<dbReference type="InParanoid" id="A0A168TBG5"/>
<dbReference type="EMBL" id="LT555210">
    <property type="protein sequence ID" value="SAM09789.1"/>
    <property type="molecule type" value="Genomic_DNA"/>
</dbReference>
<keyword evidence="1" id="KW-0732">Signal</keyword>